<reference evidence="2 3" key="5">
    <citation type="journal article" date="2011" name="ISME J.">
        <title>Dual transcriptional profiling of a bacterial/fungal confrontation: Collimonas fungivorans versus Aspergillus niger.</title>
        <authorList>
            <person name="Mela F."/>
            <person name="Fritsche K."/>
            <person name="de Boer W."/>
            <person name="van Veen J.A."/>
            <person name="de Graaff L.H."/>
            <person name="van den Berg M."/>
            <person name="Leveau J.H."/>
        </authorList>
    </citation>
    <scope>NUCLEOTIDE SEQUENCE [LARGE SCALE GENOMIC DNA]</scope>
    <source>
        <strain evidence="2 3">Ter331</strain>
    </source>
</reference>
<evidence type="ECO:0000313" key="2">
    <source>
        <dbReference type="EMBL" id="AEK61809.1"/>
    </source>
</evidence>
<dbReference type="STRING" id="1005048.CFU_1978"/>
<dbReference type="AlphaFoldDB" id="G0A8U6"/>
<gene>
    <name evidence="2" type="ordered locus">CFU_1978</name>
</gene>
<protein>
    <submittedName>
        <fullName evidence="2">Uncharacterized protein</fullName>
    </submittedName>
</protein>
<keyword evidence="3" id="KW-1185">Reference proteome</keyword>
<reference evidence="2 3" key="4">
    <citation type="journal article" date="2010" name="Environ. Microbiol.">
        <title>The bacterial genus Collimonas: mycophagy, weathering and other adaptive solutions to life in oligotrophic soil environments.</title>
        <authorList>
            <person name="Leveau J.H."/>
            <person name="Uroz S."/>
            <person name="de Boer W."/>
        </authorList>
    </citation>
    <scope>NUCLEOTIDE SEQUENCE [LARGE SCALE GENOMIC DNA]</scope>
    <source>
        <strain evidence="2 3">Ter331</strain>
    </source>
</reference>
<evidence type="ECO:0000313" key="3">
    <source>
        <dbReference type="Proteomes" id="UP000008392"/>
    </source>
</evidence>
<dbReference type="EMBL" id="CP002745">
    <property type="protein sequence ID" value="AEK61809.1"/>
    <property type="molecule type" value="Genomic_DNA"/>
</dbReference>
<dbReference type="HOGENOM" id="CLU_2057384_0_0_4"/>
<organism evidence="2 3">
    <name type="scientific">Collimonas fungivorans (strain Ter331)</name>
    <dbReference type="NCBI Taxonomy" id="1005048"/>
    <lineage>
        <taxon>Bacteria</taxon>
        <taxon>Pseudomonadati</taxon>
        <taxon>Pseudomonadota</taxon>
        <taxon>Betaproteobacteria</taxon>
        <taxon>Burkholderiales</taxon>
        <taxon>Oxalobacteraceae</taxon>
        <taxon>Collimonas</taxon>
    </lineage>
</organism>
<accession>G0A8U6</accession>
<proteinExistence type="predicted"/>
<dbReference type="eggNOG" id="ENOG5033KKT">
    <property type="taxonomic scope" value="Bacteria"/>
</dbReference>
<sequence length="119" mass="13780">MMSIVRFLYQERFKIKLSPYKRGADMGWLNRLAIKYIQTPEKLAENELRDTRLALYQSERQLLEAEMRVDYYRNVLGFLEAIAADGVESVANSQRPKQSPQPQGPQRLTPDLNSYRGAA</sequence>
<dbReference type="KEGG" id="cfu:CFU_1978"/>
<evidence type="ECO:0000256" key="1">
    <source>
        <dbReference type="SAM" id="MobiDB-lite"/>
    </source>
</evidence>
<dbReference type="Proteomes" id="UP000008392">
    <property type="component" value="Chromosome"/>
</dbReference>
<name>G0A8U6_COLFT</name>
<reference evidence="2 3" key="1">
    <citation type="journal article" date="2004" name="Environ. Microbiol.">
        <title>Phylogeny-function analysis of (meta)genomic libraries: screening for expression of ribosomal RNA genes by large-insert library fluorescent in situ hybridization (LIL-FISH).</title>
        <authorList>
            <person name="Leveau J.H."/>
            <person name="Gerards S."/>
            <person name="de Boer W."/>
            <person name="van Veen J.A."/>
        </authorList>
    </citation>
    <scope>NUCLEOTIDE SEQUENCE [LARGE SCALE GENOMIC DNA]</scope>
    <source>
        <strain evidence="2 3">Ter331</strain>
    </source>
</reference>
<feature type="region of interest" description="Disordered" evidence="1">
    <location>
        <begin position="90"/>
        <end position="119"/>
    </location>
</feature>
<reference evidence="2 3" key="2">
    <citation type="journal article" date="2006" name="J. Microbiol. Methods">
        <title>Genomic flank-sequencing of plasposon insertion sites for rapid identification of functional genes.</title>
        <authorList>
            <person name="Leveau J.H."/>
            <person name="Gerards S."/>
            <person name="Fritsche K."/>
            <person name="Zondag G."/>
            <person name="van Veen J.A."/>
        </authorList>
    </citation>
    <scope>NUCLEOTIDE SEQUENCE [LARGE SCALE GENOMIC DNA]</scope>
    <source>
        <strain evidence="2 3">Ter331</strain>
    </source>
</reference>
<reference evidence="2 3" key="3">
    <citation type="journal article" date="2008" name="FEMS Microbiol. Ecol.">
        <title>Identification and characterization of genes underlying chitinolysis in Collimonas fungivorans Ter331.</title>
        <authorList>
            <person name="Fritsche K."/>
            <person name="de Boer W."/>
            <person name="Gerards S."/>
            <person name="van den Berg M."/>
            <person name="van Veen J.A."/>
            <person name="Leveau J.H."/>
        </authorList>
    </citation>
    <scope>NUCLEOTIDE SEQUENCE [LARGE SCALE GENOMIC DNA]</scope>
    <source>
        <strain evidence="2 3">Ter331</strain>
    </source>
</reference>
<reference evidence="3" key="6">
    <citation type="submission" date="2011-05" db="EMBL/GenBank/DDBJ databases">
        <title>Complete sequence of Collimonas fungivorans Ter331.</title>
        <authorList>
            <person name="Leveau J.H."/>
        </authorList>
    </citation>
    <scope>NUCLEOTIDE SEQUENCE [LARGE SCALE GENOMIC DNA]</scope>
    <source>
        <strain evidence="3">Ter331</strain>
    </source>
</reference>
<dbReference type="RefSeq" id="WP_014005963.1">
    <property type="nucleotide sequence ID" value="NC_015856.1"/>
</dbReference>
<feature type="compositionally biased region" description="Polar residues" evidence="1">
    <location>
        <begin position="90"/>
        <end position="106"/>
    </location>
</feature>